<accession>A0ABX5F6H4</accession>
<keyword evidence="2 4" id="KW-0813">Transport</keyword>
<reference evidence="6 7" key="2">
    <citation type="submission" date="2018-03" db="EMBL/GenBank/DDBJ databases">
        <title>The ancient ancestry and fast evolution of plastids.</title>
        <authorList>
            <person name="Moore K.R."/>
            <person name="Magnabosco C."/>
            <person name="Momper L."/>
            <person name="Gold D.A."/>
            <person name="Bosak T."/>
            <person name="Fournier G.P."/>
        </authorList>
    </citation>
    <scope>NUCLEOTIDE SEQUENCE [LARGE SCALE GENOMIC DNA]</scope>
    <source>
        <strain evidence="6 7">CCALA 015</strain>
    </source>
</reference>
<protein>
    <recommendedName>
        <fullName evidence="4">Phosphate-binding protein</fullName>
    </recommendedName>
</protein>
<dbReference type="Gene3D" id="3.40.190.10">
    <property type="entry name" value="Periplasmic binding protein-like II"/>
    <property type="match status" value="2"/>
</dbReference>
<dbReference type="InterPro" id="IPR005673">
    <property type="entry name" value="ABC_phos-bd_PstS"/>
</dbReference>
<sequence>MHRRMVSISLRSRSVRLAAPASIALIGLVATACGGGGGGGSKSLPSISGAGATFPAAAYQRWGGDFASETGNKMNYQSVGSGAGVRQFLAGSVDFGATDEQLSEEDFKKGAAGERGAVQIPMLGGTVTPAYNNPDCPDLKLTQAQLADIFLGKITNWKQLGCPDRPLTVAHRSDGSGTTYVFTNSLSCFSKEWEEKVGKGKAVQWPVGVGGKGNEGVAGVISNTPGSLGYLNQAYVQGLIKPAKLQNKAGNFVLATGESGAAALNGIKLDERLGGEECNPAGADSFPIAAFTWILAYQSGQGKEKAEAVRTFLTWALQEGPQATAAELGYVPIKGEVLERAKAEIAKIKE</sequence>
<name>A0ABX5F6H4_9CHRO</name>
<dbReference type="CDD" id="cd13565">
    <property type="entry name" value="PBP2_PstS"/>
    <property type="match status" value="1"/>
</dbReference>
<evidence type="ECO:0000256" key="3">
    <source>
        <dbReference type="ARBA" id="ARBA00022592"/>
    </source>
</evidence>
<dbReference type="Proteomes" id="UP000238218">
    <property type="component" value="Unassembled WGS sequence"/>
</dbReference>
<dbReference type="NCBIfam" id="TIGR00975">
    <property type="entry name" value="3a0107s03"/>
    <property type="match status" value="1"/>
</dbReference>
<evidence type="ECO:0000259" key="5">
    <source>
        <dbReference type="Pfam" id="PF12849"/>
    </source>
</evidence>
<dbReference type="EMBL" id="PVWP01000007">
    <property type="protein sequence ID" value="PSB37023.1"/>
    <property type="molecule type" value="Genomic_DNA"/>
</dbReference>
<keyword evidence="7" id="KW-1185">Reference proteome</keyword>
<dbReference type="InterPro" id="IPR050962">
    <property type="entry name" value="Phosphate-bind_PstS"/>
</dbReference>
<evidence type="ECO:0000256" key="2">
    <source>
        <dbReference type="ARBA" id="ARBA00022448"/>
    </source>
</evidence>
<dbReference type="PIRSF" id="PIRSF002756">
    <property type="entry name" value="PstS"/>
    <property type="match status" value="1"/>
</dbReference>
<evidence type="ECO:0000256" key="4">
    <source>
        <dbReference type="PIRNR" id="PIRNR002756"/>
    </source>
</evidence>
<comment type="similarity">
    <text evidence="1 4">Belongs to the PstS family.</text>
</comment>
<proteinExistence type="inferred from homology"/>
<keyword evidence="3 4" id="KW-0592">Phosphate transport</keyword>
<dbReference type="SUPFAM" id="SSF53850">
    <property type="entry name" value="Periplasmic binding protein-like II"/>
    <property type="match status" value="1"/>
</dbReference>
<evidence type="ECO:0000313" key="7">
    <source>
        <dbReference type="Proteomes" id="UP000238218"/>
    </source>
</evidence>
<gene>
    <name evidence="6" type="primary">pstS</name>
    <name evidence="6" type="ORF">C7B81_11465</name>
</gene>
<organism evidence="6 7">
    <name type="scientific">Aphanothece cf. minutissima CCALA 015</name>
    <dbReference type="NCBI Taxonomy" id="2107695"/>
    <lineage>
        <taxon>Bacteria</taxon>
        <taxon>Bacillati</taxon>
        <taxon>Cyanobacteriota</taxon>
        <taxon>Cyanophyceae</taxon>
        <taxon>Oscillatoriophycideae</taxon>
        <taxon>Chroococcales</taxon>
        <taxon>Aphanothecaceae</taxon>
        <taxon>Aphanothece</taxon>
    </lineage>
</organism>
<comment type="caution">
    <text evidence="6">The sequence shown here is derived from an EMBL/GenBank/DDBJ whole genome shotgun (WGS) entry which is preliminary data.</text>
</comment>
<dbReference type="Pfam" id="PF12849">
    <property type="entry name" value="PBP_like_2"/>
    <property type="match status" value="1"/>
</dbReference>
<dbReference type="PANTHER" id="PTHR42996:SF1">
    <property type="entry name" value="PHOSPHATE-BINDING PROTEIN PSTS"/>
    <property type="match status" value="1"/>
</dbReference>
<dbReference type="PANTHER" id="PTHR42996">
    <property type="entry name" value="PHOSPHATE-BINDING PROTEIN PSTS"/>
    <property type="match status" value="1"/>
</dbReference>
<feature type="domain" description="PBP" evidence="5">
    <location>
        <begin position="41"/>
        <end position="317"/>
    </location>
</feature>
<evidence type="ECO:0000256" key="1">
    <source>
        <dbReference type="ARBA" id="ARBA00008725"/>
    </source>
</evidence>
<evidence type="ECO:0000313" key="6">
    <source>
        <dbReference type="EMBL" id="PSB37023.1"/>
    </source>
</evidence>
<dbReference type="PROSITE" id="PS51257">
    <property type="entry name" value="PROKAR_LIPOPROTEIN"/>
    <property type="match status" value="1"/>
</dbReference>
<dbReference type="InterPro" id="IPR024370">
    <property type="entry name" value="PBP_domain"/>
</dbReference>
<reference evidence="6 7" key="1">
    <citation type="submission" date="2018-02" db="EMBL/GenBank/DDBJ databases">
        <authorList>
            <person name="Moore K."/>
            <person name="Momper L."/>
        </authorList>
    </citation>
    <scope>NUCLEOTIDE SEQUENCE [LARGE SCALE GENOMIC DNA]</scope>
    <source>
        <strain evidence="6 7">CCALA 015</strain>
    </source>
</reference>